<dbReference type="AlphaFoldDB" id="A0A2T8HVJ0"/>
<name>A0A2T8HVJ0_9RHOB</name>
<dbReference type="EMBL" id="QDKM01000002">
    <property type="protein sequence ID" value="PVH29431.1"/>
    <property type="molecule type" value="Genomic_DNA"/>
</dbReference>
<protein>
    <recommendedName>
        <fullName evidence="2">Haem-binding uptake Tiki superfamily ChaN domain-containing protein</fullName>
    </recommendedName>
</protein>
<feature type="chain" id="PRO_5015564098" description="Haem-binding uptake Tiki superfamily ChaN domain-containing protein" evidence="1">
    <location>
        <begin position="29"/>
        <end position="293"/>
    </location>
</feature>
<comment type="caution">
    <text evidence="3">The sequence shown here is derived from an EMBL/GenBank/DDBJ whole genome shotgun (WGS) entry which is preliminary data.</text>
</comment>
<organism evidence="3 4">
    <name type="scientific">Pararhodobacter oceanensis</name>
    <dbReference type="NCBI Taxonomy" id="2172121"/>
    <lineage>
        <taxon>Bacteria</taxon>
        <taxon>Pseudomonadati</taxon>
        <taxon>Pseudomonadota</taxon>
        <taxon>Alphaproteobacteria</taxon>
        <taxon>Rhodobacterales</taxon>
        <taxon>Paracoccaceae</taxon>
        <taxon>Pararhodobacter</taxon>
    </lineage>
</organism>
<reference evidence="3 4" key="1">
    <citation type="submission" date="2018-04" db="EMBL/GenBank/DDBJ databases">
        <title>Pararhodobacter oceanense sp. nov., isolated from marine intertidal sediment.</title>
        <authorList>
            <person name="Wang X.-L."/>
            <person name="Du Z.-J."/>
        </authorList>
    </citation>
    <scope>NUCLEOTIDE SEQUENCE [LARGE SCALE GENOMIC DNA]</scope>
    <source>
        <strain evidence="3 4">AM505</strain>
    </source>
</reference>
<evidence type="ECO:0000259" key="2">
    <source>
        <dbReference type="Pfam" id="PF04187"/>
    </source>
</evidence>
<feature type="domain" description="Haem-binding uptake Tiki superfamily ChaN" evidence="2">
    <location>
        <begin position="44"/>
        <end position="239"/>
    </location>
</feature>
<dbReference type="RefSeq" id="WP_116557315.1">
    <property type="nucleotide sequence ID" value="NZ_QDKM01000002.1"/>
</dbReference>
<evidence type="ECO:0000313" key="3">
    <source>
        <dbReference type="EMBL" id="PVH29431.1"/>
    </source>
</evidence>
<evidence type="ECO:0000256" key="1">
    <source>
        <dbReference type="SAM" id="SignalP"/>
    </source>
</evidence>
<gene>
    <name evidence="3" type="ORF">DDE20_04660</name>
</gene>
<dbReference type="InterPro" id="IPR007314">
    <property type="entry name" value="Cofac_haem-bd_dom"/>
</dbReference>
<dbReference type="SUPFAM" id="SSF159501">
    <property type="entry name" value="EreA/ChaN-like"/>
    <property type="match status" value="1"/>
</dbReference>
<proteinExistence type="predicted"/>
<dbReference type="Gene3D" id="3.40.50.11550">
    <property type="match status" value="1"/>
</dbReference>
<sequence length="293" mass="30971">MIRIKYRPRPRRNAALYAAILASTAVLASTAGLASASQIQPQALDALPPADVTILGELHDNPIHHLNQARAVRALAPAAIVWEMLTEAQAARMPERRDDADMVEAALGWAESGWPDYALYHPITEAAGAARHYGAHVPRAQAREAFAQGAAPVFGAQAARFGLQLPLDPAAQALREAAQFEAHCRAMPEAMMAGLVEAQRLRDASLAQAVLMAMEQTGGPVVVITGNGHARHDHGVPALLQIAAPEVSVLSLGQFESDAEAASGEAVPHDLWLVTAPHPRPDPCAAFAPPAED</sequence>
<dbReference type="Proteomes" id="UP000245911">
    <property type="component" value="Unassembled WGS sequence"/>
</dbReference>
<feature type="signal peptide" evidence="1">
    <location>
        <begin position="1"/>
        <end position="28"/>
    </location>
</feature>
<dbReference type="CDD" id="cd14727">
    <property type="entry name" value="ChanN-like"/>
    <property type="match status" value="1"/>
</dbReference>
<dbReference type="OrthoDB" id="9795827at2"/>
<dbReference type="Pfam" id="PF04187">
    <property type="entry name" value="Cofac_haem_bdg"/>
    <property type="match status" value="1"/>
</dbReference>
<evidence type="ECO:0000313" key="4">
    <source>
        <dbReference type="Proteomes" id="UP000245911"/>
    </source>
</evidence>
<keyword evidence="4" id="KW-1185">Reference proteome</keyword>
<accession>A0A2T8HVJ0</accession>
<keyword evidence="1" id="KW-0732">Signal</keyword>